<feature type="region of interest" description="Disordered" evidence="1">
    <location>
        <begin position="520"/>
        <end position="560"/>
    </location>
</feature>
<feature type="compositionally biased region" description="Polar residues" evidence="1">
    <location>
        <begin position="322"/>
        <end position="333"/>
    </location>
</feature>
<feature type="compositionally biased region" description="Polar residues" evidence="1">
    <location>
        <begin position="1377"/>
        <end position="1386"/>
    </location>
</feature>
<protein>
    <submittedName>
        <fullName evidence="4">Uncharacterized protein LOC115215841 isoform X27</fullName>
    </submittedName>
</protein>
<feature type="region of interest" description="Disordered" evidence="1">
    <location>
        <begin position="1253"/>
        <end position="1279"/>
    </location>
</feature>
<feature type="compositionally biased region" description="Basic and acidic residues" evidence="1">
    <location>
        <begin position="1215"/>
        <end position="1233"/>
    </location>
</feature>
<feature type="region of interest" description="Disordered" evidence="1">
    <location>
        <begin position="2946"/>
        <end position="2968"/>
    </location>
</feature>
<feature type="compositionally biased region" description="Polar residues" evidence="1">
    <location>
        <begin position="2317"/>
        <end position="2345"/>
    </location>
</feature>
<feature type="region of interest" description="Disordered" evidence="1">
    <location>
        <begin position="2147"/>
        <end position="2242"/>
    </location>
</feature>
<dbReference type="Proteomes" id="UP000515154">
    <property type="component" value="Linkage group LG9"/>
</dbReference>
<feature type="compositionally biased region" description="Low complexity" evidence="1">
    <location>
        <begin position="245"/>
        <end position="259"/>
    </location>
</feature>
<feature type="compositionally biased region" description="Basic and acidic residues" evidence="1">
    <location>
        <begin position="1675"/>
        <end position="1688"/>
    </location>
</feature>
<feature type="compositionally biased region" description="Basic and acidic residues" evidence="1">
    <location>
        <begin position="1816"/>
        <end position="1825"/>
    </location>
</feature>
<feature type="compositionally biased region" description="Basic and acidic residues" evidence="1">
    <location>
        <begin position="1112"/>
        <end position="1138"/>
    </location>
</feature>
<feature type="compositionally biased region" description="Basic and acidic residues" evidence="1">
    <location>
        <begin position="733"/>
        <end position="742"/>
    </location>
</feature>
<feature type="region of interest" description="Disordered" evidence="1">
    <location>
        <begin position="459"/>
        <end position="497"/>
    </location>
</feature>
<feature type="compositionally biased region" description="Basic and acidic residues" evidence="1">
    <location>
        <begin position="1896"/>
        <end position="1906"/>
    </location>
</feature>
<keyword evidence="3" id="KW-1185">Reference proteome</keyword>
<feature type="compositionally biased region" description="Polar residues" evidence="1">
    <location>
        <begin position="1199"/>
        <end position="1212"/>
    </location>
</feature>
<feature type="compositionally biased region" description="Polar residues" evidence="1">
    <location>
        <begin position="263"/>
        <end position="274"/>
    </location>
</feature>
<feature type="compositionally biased region" description="Basic and acidic residues" evidence="1">
    <location>
        <begin position="608"/>
        <end position="619"/>
    </location>
</feature>
<reference evidence="4" key="1">
    <citation type="submission" date="2025-08" db="UniProtKB">
        <authorList>
            <consortium name="RefSeq"/>
        </authorList>
    </citation>
    <scope>IDENTIFICATION</scope>
</reference>
<dbReference type="Gene3D" id="3.30.40.10">
    <property type="entry name" value="Zinc/RING finger domain, C3HC4 (zinc finger)"/>
    <property type="match status" value="1"/>
</dbReference>
<feature type="compositionally biased region" description="Low complexity" evidence="1">
    <location>
        <begin position="1538"/>
        <end position="1549"/>
    </location>
</feature>
<sequence length="3002" mass="333826">MELSLSVDNLSTAEQHQIWEVLQRDQALQNKQYSKINELKNEIQDIRMKGILRDGDDSSRLCARCHSPLGVIFNKGEVCPNCRFKMCKNCRVALFSGGWTCIFCFKNMQLKWLSGDWTHGKLRPRGLTRRASGSDLIRSVLVKSVTPAPGNAGKAVTEEIRRAITNGSVPPPDELERDSSQENSPVGGSTLHDTDVERVGFPSEADSFRLSRLIGSYGGGNPSEEKERVCVKRVSSRPYRDSDSDSSSSIATSPTLSAAKKSGNISTSSLSTQDKTIEGDVGVEQNGHKKLSPVSNFAQEKQPSNNVAGSSSNSNEIEQSSPKFSSPGLSLQVDSKPRLLDLAKSNPSSPKNMSQSIDGSHSALTTQNISASIDSGKIPTSYQADAGSEQELFPLSPSSVSRNIPSSDGSDNEQPIDSYFVTDLASKDDISQTKKTEIESVKPLGLVDKEDGDVLTFTGEKQQVHSDQFGESDKSKHSTMSVQKESDSLFSANRGDVKISPGKTLDITMKKTEESYLNEIPEGKVHSIQKPRFPFQSTPSADSSRKMFEQSPFTEDDKATKMIKQPSKQTVDLHNNEVEEEKVGFVQKSRFPSNVNMPSQLPTKIFYDKEDKDHKEELVTPKITSTHETKRKVVKEYQQADEQARSDLKDPSTKLSTKVLHDTDSKDKFLKKPVKDTSEEKFGVADKNVLLAPSIPSSGDSQHSDKSSSQNIGGKITNKQPPKEDDSFNPFDKYYRIKKDIKISPSNTDGSEKVSTVNLEKPTDGEMPEEKLEATDKPRLPFQASPSVLSYKRKIFEQSPFTEDDDKARKMVKQLPKQNNKIEEEKVAVIQKSRFPSIKKSNQLSTDRESKDDAQDKKAVPQISKLDKPKDELTDKKSYSLSKDPVLHDTDSKDKILKKPVKDTSEEKFGVADKNVLLAPSIPSSGDSQHSDKSSSQNIGGKITNKQPPKEDDSFNPFDKYYRIKKDIKISPSNTDGSEKVSTVNLEKPTDGEMPEEKLEATDKPRLPFQASPSVLSYKRKIFEQSPFTEDDDKARKMVKQLPKQNNKIEEEKVAVIQKSRFPSIKKSNQLSTDRESKDDAQDKKAVPQISKLDKPKDELTDKKSYSLSKDPVLHDTDSKDKILKKPVKDTSEEKFGVADKNVLLAPSIPSSGDSQHSDKSSSQNIGGKITNKQPPREDDSFNPFDKYYRIKKDIKISPSNTDVSEKVSTVNLEKPTDGEMSEEKLEATDKPRLPFQNASSFVNSRIKMFEKSPLTEDDDKARKMMKQAPKQTDNKKVVEDEIGTTIKPKFPSGISSPNWSSVKKANEKIGKNLKATTPVKTRDTPDNTDFIDRSELKIQIQEKQRIVFSRKKPSDSVSRNFLERNIKDSSGERDSTCTPAKSSSEQVKDVKKKKNSQIEIVPVAGKSRFPFRGEAPHHHLSKDTSENQVADVKDVMSKQISESRETENNRSGQVSDKDHTIQHKPQTDFYKTNIQDFHSDSGIQYPNSQKDPTFLSTKPKSVHLVDNSKSPIQDKKEVISSVKESQLDSFSHKDKISPSLPSPSNNTNQVSSIRSEQKGVSDPEKYNNDKLGLLSAASDGRKVPIHPDLISSTNDWIDHKETKLPFSSRETIKRSKPKTSNSSGNILSVGHVVPSDVRPQLASKPVTDKPTASSSLSKPITAAQTSQQTSLNWIDRKETFFSAERTKATRRKHKSEKDESDEKKSTSDDYKSFPEKYPENRPGRVDQSPSSRHSQSDNKVKKFSSSNYSEVKEVGICEAKQKSGLITPPVKEITCKAPLKINIDYKSETAVDCPKDVVSTPHCESDKSTANISNVHDEQTDKKNIPSYENVGVFSEPDMKMNLENETSGTKSADKHVANLASQKTKDGPDEKISSDKLVTNKTPPKSKETTFGPDIKEPDDKHVAEVTSSKSRETTFGPDTKVSADRHVANLASPKTKETTFGPDEDISENRHVAKETTFGPDEKTQDDKHVVNLASPKRRETTFRSEENISGDKHGAKLASPKRRETTFGSEENISADKHVAKLASPKRRETTFGSEENISADKHVADLASPKSKETTFGLEENISADKHVADLASPKRRETTFGSEENISADKHVADLASPKSKETTFGSEENISADKHVANLVFPKSKETAFDSEENISADKHVANLASPKSKETTFGSEENISADKHVANLASPKPKETTFGSEENISADKHVANLASPKSKETTFGSEENISADKHVANLASPKSKETTFGSEENISADTHVANLFSLKSKKAVGSEVSVSADNEILPKTTVLLSNRKLDNNEAVSSDHPEELAQDKAKKRIGSRPKQENRVSASRTLPTITRYVSSLQSERTPPSIKSPTELDKPSSSSLDVHSTMTSGKLELSIDDKKENSDTTLVLSKPEDEAVYWIDRKENTFSPNCKASLKKKKPVISQSFEEKLSSGFGLQHKPLSATSISFGNEVSQSKNESEAVNLNSVSEDALSSSKVIPRFSSWIGFKKNDSTPESVGSASIKHNQKQYSMPMKEDKKLDVKDLAQTNNTIKQFNDVVGVNRPLPPAPSMTTDVSEPLLDCWVERKESFLSDSKANSGHWIYTHTRPQLFAKNDNNIETSGRSEKSNEFVNYESSYGNEPETPNTADFPIKENKLQQKSIEDTYLNKKAASEYGLDSVNSNEDVYPLEEEGIKLKVELEFNQGVSRTDTQAPEDQSFTFVKEYTSVEPNSSQSEKFRKPSQSDSNNKDLSKMPESGVYFVEMNSDDGEESNISGYPVEYNNGIISYSSYPKQQNLSSEPYAESDPSKQSSSDHYEPQKPTMKLRQSQKNYSPHFTESVNETEIDSHFENNSEADMLSKWNDTNSPVKAKSITSDFSPRERNYQDTPSFSESCSSRSHPVREMSPIANLRDMVLNDEKLAYQQFLNKPSGNYKNLKQSPENQYSSKALNYRLYEDDNIFKPTELSDAFEYTSSTSEMLPNPAAPNRNKTKYNTQPSHKFVQSDLTDSSQQYVNTDSSDFVVDSGRHL</sequence>
<dbReference type="InterPro" id="IPR010911">
    <property type="entry name" value="Rab_BD"/>
</dbReference>
<feature type="compositionally biased region" description="Polar residues" evidence="1">
    <location>
        <begin position="2835"/>
        <end position="2851"/>
    </location>
</feature>
<feature type="region of interest" description="Disordered" evidence="1">
    <location>
        <begin position="2832"/>
        <end position="2875"/>
    </location>
</feature>
<feature type="compositionally biased region" description="Polar residues" evidence="1">
    <location>
        <begin position="2702"/>
        <end position="2720"/>
    </location>
</feature>
<feature type="region of interest" description="Disordered" evidence="1">
    <location>
        <begin position="1199"/>
        <end position="1239"/>
    </location>
</feature>
<feature type="compositionally biased region" description="Basic and acidic residues" evidence="1">
    <location>
        <begin position="1696"/>
        <end position="1725"/>
    </location>
</feature>
<feature type="compositionally biased region" description="Basic and acidic residues" evidence="1">
    <location>
        <begin position="846"/>
        <end position="878"/>
    </location>
</feature>
<feature type="compositionally biased region" description="Polar residues" evidence="1">
    <location>
        <begin position="2799"/>
        <end position="2810"/>
    </location>
</feature>
<feature type="compositionally biased region" description="Polar residues" evidence="1">
    <location>
        <begin position="971"/>
        <end position="985"/>
    </location>
</feature>
<organism evidence="3 4">
    <name type="scientific">Octopus sinensis</name>
    <name type="common">East Asian common octopus</name>
    <dbReference type="NCBI Taxonomy" id="2607531"/>
    <lineage>
        <taxon>Eukaryota</taxon>
        <taxon>Metazoa</taxon>
        <taxon>Spiralia</taxon>
        <taxon>Lophotrochozoa</taxon>
        <taxon>Mollusca</taxon>
        <taxon>Cephalopoda</taxon>
        <taxon>Coleoidea</taxon>
        <taxon>Octopodiformes</taxon>
        <taxon>Octopoda</taxon>
        <taxon>Incirrata</taxon>
        <taxon>Octopodidae</taxon>
        <taxon>Octopus</taxon>
    </lineage>
</organism>
<feature type="compositionally biased region" description="Basic and acidic residues" evidence="1">
    <location>
        <begin position="1073"/>
        <end position="1105"/>
    </location>
</feature>
<feature type="compositionally biased region" description="Basic and acidic residues" evidence="1">
    <location>
        <begin position="988"/>
        <end position="1006"/>
    </location>
</feature>
<feature type="region of interest" description="Disordered" evidence="1">
    <location>
        <begin position="2491"/>
        <end position="2510"/>
    </location>
</feature>
<feature type="compositionally biased region" description="Polar residues" evidence="1">
    <location>
        <begin position="293"/>
        <end position="303"/>
    </location>
</feature>
<feature type="region of interest" description="Disordered" evidence="1">
    <location>
        <begin position="1800"/>
        <end position="1952"/>
    </location>
</feature>
<feature type="compositionally biased region" description="Basic and acidic residues" evidence="1">
    <location>
        <begin position="642"/>
        <end position="652"/>
    </location>
</feature>
<feature type="region of interest" description="Disordered" evidence="1">
    <location>
        <begin position="2767"/>
        <end position="2810"/>
    </location>
</feature>
<dbReference type="InterPro" id="IPR041282">
    <property type="entry name" value="FYVE_2"/>
</dbReference>
<feature type="compositionally biased region" description="Low complexity" evidence="1">
    <location>
        <begin position="396"/>
        <end position="407"/>
    </location>
</feature>
<feature type="region of interest" description="Disordered" evidence="1">
    <location>
        <begin position="1311"/>
        <end position="1331"/>
    </location>
</feature>
<feature type="region of interest" description="Disordered" evidence="1">
    <location>
        <begin position="1348"/>
        <end position="1748"/>
    </location>
</feature>
<feature type="compositionally biased region" description="Polar residues" evidence="1">
    <location>
        <begin position="744"/>
        <end position="758"/>
    </location>
</feature>
<feature type="compositionally biased region" description="Basic and acidic residues" evidence="1">
    <location>
        <begin position="2068"/>
        <end position="2084"/>
    </location>
</feature>
<evidence type="ECO:0000256" key="1">
    <source>
        <dbReference type="SAM" id="MobiDB-lite"/>
    </source>
</evidence>
<feature type="compositionally biased region" description="Basic and acidic residues" evidence="1">
    <location>
        <begin position="761"/>
        <end position="779"/>
    </location>
</feature>
<feature type="region of interest" description="Disordered" evidence="1">
    <location>
        <begin position="1977"/>
        <end position="2117"/>
    </location>
</feature>
<feature type="compositionally biased region" description="Basic and acidic residues" evidence="1">
    <location>
        <begin position="960"/>
        <end position="969"/>
    </location>
</feature>
<feature type="compositionally biased region" description="Polar residues" evidence="1">
    <location>
        <begin position="2491"/>
        <end position="2505"/>
    </location>
</feature>
<feature type="compositionally biased region" description="Polar residues" evidence="1">
    <location>
        <begin position="1651"/>
        <end position="1673"/>
    </location>
</feature>
<dbReference type="CDD" id="cd15747">
    <property type="entry name" value="FYVE_Slp3_4_5"/>
    <property type="match status" value="1"/>
</dbReference>
<proteinExistence type="predicted"/>
<dbReference type="InterPro" id="IPR011011">
    <property type="entry name" value="Znf_FYVE_PHD"/>
</dbReference>
<feature type="region of interest" description="Disordered" evidence="1">
    <location>
        <begin position="608"/>
        <end position="784"/>
    </location>
</feature>
<dbReference type="Pfam" id="PF02318">
    <property type="entry name" value="FYVE_2"/>
    <property type="match status" value="1"/>
</dbReference>
<feature type="compositionally biased region" description="Polar residues" evidence="1">
    <location>
        <begin position="345"/>
        <end position="383"/>
    </location>
</feature>
<evidence type="ECO:0000313" key="3">
    <source>
        <dbReference type="Proteomes" id="UP000515154"/>
    </source>
</evidence>
<feature type="region of interest" description="Disordered" evidence="1">
    <location>
        <begin position="797"/>
        <end position="1011"/>
    </location>
</feature>
<feature type="compositionally biased region" description="Polar residues" evidence="1">
    <location>
        <begin position="2352"/>
        <end position="2365"/>
    </location>
</feature>
<feature type="compositionally biased region" description="Basic and acidic residues" evidence="1">
    <location>
        <begin position="1362"/>
        <end position="1376"/>
    </location>
</feature>
<feature type="domain" description="RabBD" evidence="2">
    <location>
        <begin position="4"/>
        <end position="121"/>
    </location>
</feature>
<dbReference type="PROSITE" id="PS50916">
    <property type="entry name" value="RABBD"/>
    <property type="match status" value="1"/>
</dbReference>
<feature type="region of interest" description="Disordered" evidence="1">
    <location>
        <begin position="1024"/>
        <end position="1185"/>
    </location>
</feature>
<feature type="region of interest" description="Disordered" evidence="1">
    <location>
        <begin position="216"/>
        <end position="418"/>
    </location>
</feature>
<feature type="compositionally biased region" description="Polar residues" evidence="1">
    <location>
        <begin position="478"/>
        <end position="491"/>
    </location>
</feature>
<dbReference type="SUPFAM" id="SSF57903">
    <property type="entry name" value="FYVE/PHD zinc finger"/>
    <property type="match status" value="1"/>
</dbReference>
<feature type="compositionally biased region" description="Polar residues" evidence="1">
    <location>
        <begin position="1470"/>
        <end position="1500"/>
    </location>
</feature>
<feature type="region of interest" description="Disordered" evidence="1">
    <location>
        <begin position="2286"/>
        <end position="2373"/>
    </location>
</feature>
<feature type="compositionally biased region" description="Basic and acidic residues" evidence="1">
    <location>
        <begin position="1321"/>
        <end position="1331"/>
    </location>
</feature>
<feature type="compositionally biased region" description="Basic and acidic residues" evidence="1">
    <location>
        <begin position="1253"/>
        <end position="1263"/>
    </location>
</feature>
<gene>
    <name evidence="4" type="primary">LOC115215841</name>
</gene>
<name>A0A7E6F2T7_9MOLL</name>
<feature type="region of interest" description="Disordered" evidence="1">
    <location>
        <begin position="164"/>
        <end position="199"/>
    </location>
</feature>
<feature type="compositionally biased region" description="Basic and acidic residues" evidence="1">
    <location>
        <begin position="885"/>
        <end position="911"/>
    </location>
</feature>
<accession>A0A7E6F2T7</accession>
<feature type="compositionally biased region" description="Basic and acidic residues" evidence="1">
    <location>
        <begin position="1556"/>
        <end position="1569"/>
    </location>
</feature>
<feature type="region of interest" description="Disordered" evidence="1">
    <location>
        <begin position="2700"/>
        <end position="2728"/>
    </location>
</feature>
<feature type="compositionally biased region" description="Basic and acidic residues" evidence="1">
    <location>
        <begin position="1865"/>
        <end position="1876"/>
    </location>
</feature>
<feature type="compositionally biased region" description="Polar residues" evidence="1">
    <location>
        <begin position="2859"/>
        <end position="2872"/>
    </location>
</feature>
<dbReference type="RefSeq" id="XP_036362029.1">
    <property type="nucleotide sequence ID" value="XM_036506136.1"/>
</dbReference>
<feature type="compositionally biased region" description="Basic and acidic residues" evidence="1">
    <location>
        <begin position="659"/>
        <end position="684"/>
    </location>
</feature>
<feature type="compositionally biased region" description="Basic and acidic residues" evidence="1">
    <location>
        <begin position="2286"/>
        <end position="2303"/>
    </location>
</feature>
<feature type="compositionally biased region" description="Low complexity" evidence="1">
    <location>
        <begin position="304"/>
        <end position="321"/>
    </location>
</feature>
<dbReference type="GO" id="GO:0006886">
    <property type="term" value="P:intracellular protein transport"/>
    <property type="evidence" value="ECO:0007669"/>
    <property type="project" value="InterPro"/>
</dbReference>
<evidence type="ECO:0000313" key="4">
    <source>
        <dbReference type="RefSeq" id="XP_036362029.1"/>
    </source>
</evidence>
<feature type="compositionally biased region" description="Basic and acidic residues" evidence="1">
    <location>
        <begin position="1980"/>
        <end position="1998"/>
    </location>
</feature>
<feature type="compositionally biased region" description="Basic and acidic residues" evidence="1">
    <location>
        <begin position="1415"/>
        <end position="1449"/>
    </location>
</feature>
<dbReference type="InterPro" id="IPR013083">
    <property type="entry name" value="Znf_RING/FYVE/PHD"/>
</dbReference>
<dbReference type="GO" id="GO:0031267">
    <property type="term" value="F:small GTPase binding"/>
    <property type="evidence" value="ECO:0007669"/>
    <property type="project" value="InterPro"/>
</dbReference>
<evidence type="ECO:0000259" key="2">
    <source>
        <dbReference type="PROSITE" id="PS50916"/>
    </source>
</evidence>